<keyword evidence="6" id="KW-1185">Reference proteome</keyword>
<comment type="subcellular location">
    <subcellularLocation>
        <location evidence="3">Cytoplasm</location>
    </subcellularLocation>
</comment>
<evidence type="ECO:0000256" key="2">
    <source>
        <dbReference type="ARBA" id="ARBA00022777"/>
    </source>
</evidence>
<gene>
    <name evidence="3 5" type="primary">glk</name>
    <name evidence="5" type="ORF">FR698_06305</name>
</gene>
<dbReference type="RefSeq" id="WP_147799324.1">
    <property type="nucleotide sequence ID" value="NZ_VPFL01000006.1"/>
</dbReference>
<dbReference type="EC" id="2.7.1.2" evidence="3"/>
<dbReference type="NCBIfam" id="TIGR00749">
    <property type="entry name" value="glk"/>
    <property type="match status" value="1"/>
</dbReference>
<comment type="catalytic activity">
    <reaction evidence="3">
        <text>D-glucose + ATP = D-glucose 6-phosphate + ADP + H(+)</text>
        <dbReference type="Rhea" id="RHEA:17825"/>
        <dbReference type="ChEBI" id="CHEBI:4167"/>
        <dbReference type="ChEBI" id="CHEBI:15378"/>
        <dbReference type="ChEBI" id="CHEBI:30616"/>
        <dbReference type="ChEBI" id="CHEBI:61548"/>
        <dbReference type="ChEBI" id="CHEBI:456216"/>
        <dbReference type="EC" id="2.7.1.2"/>
    </reaction>
</comment>
<sequence>MGEQRLPEAAAAYLCGDIGGTHTRLQLGVVSGGVSKPLLERVYASGDYPSLAAVVQAFLAHPQAQGVRERLAGASFAVAGPVQDGSVRFTNLPWRVEAAGLAAELGVPRVEVMNDFVAAAYGLEGLGDADRVTLQAGSAAPRGARVVLGAGTGLGVAGLVWTEGGYTAVASEAGHMDFAPLGPQQAGLREALAHRFGRVSFERVLSGSGLEAAYTYFQQQAGGHPLRRSAAEIAEAALAGQDPVANQALELFVAVYGAFAGDLALAFLATGGVYVAGGIAPKILPRLQSATFLEPFRAKGRFTGLLSSVPVYVVTNDKVGLLGASRRAAALARAVRQPPA</sequence>
<comment type="similarity">
    <text evidence="3 4">Belongs to the bacterial glucokinase family.</text>
</comment>
<keyword evidence="3" id="KW-0547">Nucleotide-binding</keyword>
<evidence type="ECO:0000256" key="4">
    <source>
        <dbReference type="RuleBase" id="RU004046"/>
    </source>
</evidence>
<evidence type="ECO:0000256" key="3">
    <source>
        <dbReference type="HAMAP-Rule" id="MF_00524"/>
    </source>
</evidence>
<proteinExistence type="inferred from homology"/>
<evidence type="ECO:0000313" key="6">
    <source>
        <dbReference type="Proteomes" id="UP000321201"/>
    </source>
</evidence>
<organism evidence="5 6">
    <name type="scientific">Pelomicrobium methylotrophicum</name>
    <dbReference type="NCBI Taxonomy" id="2602750"/>
    <lineage>
        <taxon>Bacteria</taxon>
        <taxon>Pseudomonadati</taxon>
        <taxon>Pseudomonadota</taxon>
        <taxon>Hydrogenophilia</taxon>
        <taxon>Hydrogenophilia incertae sedis</taxon>
        <taxon>Pelomicrobium</taxon>
    </lineage>
</organism>
<reference evidence="5 6" key="1">
    <citation type="submission" date="2019-08" db="EMBL/GenBank/DDBJ databases">
        <title>Pelomicrobium methylotrophicum gen. nov., sp. nov. a moderately thermophilic, facultatively anaerobic, lithoautotrophic and methylotrophic bacterium isolated from a terrestrial mud volcano.</title>
        <authorList>
            <person name="Slobodkina G.B."/>
            <person name="Merkel A.Y."/>
            <person name="Slobodkin A.I."/>
        </authorList>
    </citation>
    <scope>NUCLEOTIDE SEQUENCE [LARGE SCALE GENOMIC DNA]</scope>
    <source>
        <strain evidence="5 6">SM250</strain>
    </source>
</reference>
<dbReference type="CDD" id="cd24008">
    <property type="entry name" value="ASKHA_NBD_GLK"/>
    <property type="match status" value="1"/>
</dbReference>
<keyword evidence="3" id="KW-0067">ATP-binding</keyword>
<dbReference type="EMBL" id="VPFL01000006">
    <property type="protein sequence ID" value="TXF12456.1"/>
    <property type="molecule type" value="Genomic_DNA"/>
</dbReference>
<dbReference type="Gene3D" id="3.30.420.40">
    <property type="match status" value="1"/>
</dbReference>
<dbReference type="Proteomes" id="UP000321201">
    <property type="component" value="Unassembled WGS sequence"/>
</dbReference>
<accession>A0A5C7ELP0</accession>
<dbReference type="SUPFAM" id="SSF53067">
    <property type="entry name" value="Actin-like ATPase domain"/>
    <property type="match status" value="1"/>
</dbReference>
<dbReference type="FunCoup" id="A0A5C7ELP0">
    <property type="interactions" value="208"/>
</dbReference>
<dbReference type="InParanoid" id="A0A5C7ELP0"/>
<dbReference type="HAMAP" id="MF_00524">
    <property type="entry name" value="Glucokinase"/>
    <property type="match status" value="1"/>
</dbReference>
<dbReference type="Pfam" id="PF02685">
    <property type="entry name" value="Glucokinase"/>
    <property type="match status" value="1"/>
</dbReference>
<comment type="caution">
    <text evidence="5">The sequence shown here is derived from an EMBL/GenBank/DDBJ whole genome shotgun (WGS) entry which is preliminary data.</text>
</comment>
<protein>
    <recommendedName>
        <fullName evidence="3">Glucokinase</fullName>
        <ecNumber evidence="3">2.7.1.2</ecNumber>
    </recommendedName>
    <alternativeName>
        <fullName evidence="3">Glucose kinase</fullName>
    </alternativeName>
</protein>
<name>A0A5C7ELP0_9PROT</name>
<dbReference type="Gene3D" id="3.40.367.20">
    <property type="match status" value="1"/>
</dbReference>
<evidence type="ECO:0000313" key="5">
    <source>
        <dbReference type="EMBL" id="TXF12456.1"/>
    </source>
</evidence>
<dbReference type="GO" id="GO:0005536">
    <property type="term" value="F:D-glucose binding"/>
    <property type="evidence" value="ECO:0007669"/>
    <property type="project" value="InterPro"/>
</dbReference>
<dbReference type="InterPro" id="IPR043129">
    <property type="entry name" value="ATPase_NBD"/>
</dbReference>
<dbReference type="GO" id="GO:0004340">
    <property type="term" value="F:glucokinase activity"/>
    <property type="evidence" value="ECO:0007669"/>
    <property type="project" value="UniProtKB-UniRule"/>
</dbReference>
<dbReference type="PANTHER" id="PTHR47363">
    <property type="entry name" value="GLUCOKINASE"/>
    <property type="match status" value="1"/>
</dbReference>
<keyword evidence="2 3" id="KW-0418">Kinase</keyword>
<dbReference type="AlphaFoldDB" id="A0A5C7ELP0"/>
<dbReference type="GO" id="GO:0006096">
    <property type="term" value="P:glycolytic process"/>
    <property type="evidence" value="ECO:0007669"/>
    <property type="project" value="UniProtKB-UniRule"/>
</dbReference>
<dbReference type="OrthoDB" id="9765195at2"/>
<dbReference type="InterPro" id="IPR003836">
    <property type="entry name" value="Glucokinase"/>
</dbReference>
<keyword evidence="1 3" id="KW-0808">Transferase</keyword>
<keyword evidence="3" id="KW-0324">Glycolysis</keyword>
<evidence type="ECO:0000256" key="1">
    <source>
        <dbReference type="ARBA" id="ARBA00022679"/>
    </source>
</evidence>
<dbReference type="GO" id="GO:0005524">
    <property type="term" value="F:ATP binding"/>
    <property type="evidence" value="ECO:0007669"/>
    <property type="project" value="UniProtKB-UniRule"/>
</dbReference>
<dbReference type="GO" id="GO:0005737">
    <property type="term" value="C:cytoplasm"/>
    <property type="evidence" value="ECO:0007669"/>
    <property type="project" value="UniProtKB-SubCell"/>
</dbReference>
<feature type="binding site" evidence="3">
    <location>
        <begin position="16"/>
        <end position="21"/>
    </location>
    <ligand>
        <name>ATP</name>
        <dbReference type="ChEBI" id="CHEBI:30616"/>
    </ligand>
</feature>
<keyword evidence="3" id="KW-0963">Cytoplasm</keyword>
<dbReference type="PANTHER" id="PTHR47363:SF1">
    <property type="entry name" value="GLUCOKINASE"/>
    <property type="match status" value="1"/>
</dbReference>